<reference evidence="7 8" key="1">
    <citation type="submission" date="2021-01" db="EMBL/GenBank/DDBJ databases">
        <title>Chryseolinea sp. Jin1 Genome sequencing and assembly.</title>
        <authorList>
            <person name="Kim I."/>
        </authorList>
    </citation>
    <scope>NUCLEOTIDE SEQUENCE [LARGE SCALE GENOMIC DNA]</scope>
    <source>
        <strain evidence="7 8">Jin1</strain>
    </source>
</reference>
<feature type="transmembrane region" description="Helical" evidence="6">
    <location>
        <begin position="140"/>
        <end position="159"/>
    </location>
</feature>
<evidence type="ECO:0000256" key="5">
    <source>
        <dbReference type="ARBA" id="ARBA00023136"/>
    </source>
</evidence>
<comment type="caution">
    <text evidence="7">The sequence shown here is derived from an EMBL/GenBank/DDBJ whole genome shotgun (WGS) entry which is preliminary data.</text>
</comment>
<feature type="transmembrane region" description="Helical" evidence="6">
    <location>
        <begin position="214"/>
        <end position="233"/>
    </location>
</feature>
<feature type="transmembrane region" description="Helical" evidence="6">
    <location>
        <begin position="245"/>
        <end position="268"/>
    </location>
</feature>
<feature type="transmembrane region" description="Helical" evidence="6">
    <location>
        <begin position="179"/>
        <end position="202"/>
    </location>
</feature>
<keyword evidence="8" id="KW-1185">Reference proteome</keyword>
<name>A0ABS1KRA9_9BACT</name>
<dbReference type="Pfam" id="PF03631">
    <property type="entry name" value="Virul_fac_BrkB"/>
    <property type="match status" value="1"/>
</dbReference>
<evidence type="ECO:0000256" key="4">
    <source>
        <dbReference type="ARBA" id="ARBA00022989"/>
    </source>
</evidence>
<dbReference type="EMBL" id="JAERRB010000003">
    <property type="protein sequence ID" value="MBL0741971.1"/>
    <property type="molecule type" value="Genomic_DNA"/>
</dbReference>
<feature type="transmembrane region" description="Helical" evidence="6">
    <location>
        <begin position="21"/>
        <end position="46"/>
    </location>
</feature>
<feature type="transmembrane region" description="Helical" evidence="6">
    <location>
        <begin position="93"/>
        <end position="114"/>
    </location>
</feature>
<sequence>MLLKSRKIFELLKKSYHLLSNANPLLLSAATAFFATFALSPILIILSHLLSLLLDEKVILPKLFDKINIVFGEKSTHGIRRIVENFLSLETNVWITVALSIFFYFIATTLLSAIRQSIHQLWSIQKKPAQKFPYHLKERLIEIVMILLIGVLFLFTLLIDKGMDAFQLSLSGVNHKVSTVLYEGVNVIFSIALISTWLTFVYRFMPEAKVQWKVAFAGGLFTGTLFLLGRIVLTHLLANGKLGQLFGPSSGIAMVLLLIFYCSFILYFGASFTFEYSKAIGHVIRPGKLGDKYEQQVVTKGMGRPPVKSVKV</sequence>
<evidence type="ECO:0000256" key="6">
    <source>
        <dbReference type="SAM" id="Phobius"/>
    </source>
</evidence>
<comment type="subcellular location">
    <subcellularLocation>
        <location evidence="1">Cell membrane</location>
        <topology evidence="1">Multi-pass membrane protein</topology>
    </subcellularLocation>
</comment>
<organism evidence="7 8">
    <name type="scientific">Chryseolinea lacunae</name>
    <dbReference type="NCBI Taxonomy" id="2801331"/>
    <lineage>
        <taxon>Bacteria</taxon>
        <taxon>Pseudomonadati</taxon>
        <taxon>Bacteroidota</taxon>
        <taxon>Cytophagia</taxon>
        <taxon>Cytophagales</taxon>
        <taxon>Fulvivirgaceae</taxon>
        <taxon>Chryseolinea</taxon>
    </lineage>
</organism>
<protein>
    <submittedName>
        <fullName evidence="7">YihY/virulence factor BrkB family protein</fullName>
    </submittedName>
</protein>
<keyword evidence="3 6" id="KW-0812">Transmembrane</keyword>
<dbReference type="RefSeq" id="WP_202009649.1">
    <property type="nucleotide sequence ID" value="NZ_JAERRB010000003.1"/>
</dbReference>
<evidence type="ECO:0000313" key="8">
    <source>
        <dbReference type="Proteomes" id="UP000613030"/>
    </source>
</evidence>
<evidence type="ECO:0000256" key="3">
    <source>
        <dbReference type="ARBA" id="ARBA00022692"/>
    </source>
</evidence>
<dbReference type="InterPro" id="IPR017039">
    <property type="entry name" value="Virul_fac_BrkB"/>
</dbReference>
<keyword evidence="2" id="KW-1003">Cell membrane</keyword>
<dbReference type="PIRSF" id="PIRSF035875">
    <property type="entry name" value="RNase_BN"/>
    <property type="match status" value="1"/>
</dbReference>
<keyword evidence="4 6" id="KW-1133">Transmembrane helix</keyword>
<gene>
    <name evidence="7" type="ORF">JI741_12125</name>
</gene>
<proteinExistence type="predicted"/>
<accession>A0ABS1KRA9</accession>
<dbReference type="PANTHER" id="PTHR30213">
    <property type="entry name" value="INNER MEMBRANE PROTEIN YHJD"/>
    <property type="match status" value="1"/>
</dbReference>
<keyword evidence="5 6" id="KW-0472">Membrane</keyword>
<dbReference type="PANTHER" id="PTHR30213:SF1">
    <property type="entry name" value="INNER MEMBRANE PROTEIN YHJD"/>
    <property type="match status" value="1"/>
</dbReference>
<dbReference type="Proteomes" id="UP000613030">
    <property type="component" value="Unassembled WGS sequence"/>
</dbReference>
<evidence type="ECO:0000256" key="1">
    <source>
        <dbReference type="ARBA" id="ARBA00004651"/>
    </source>
</evidence>
<evidence type="ECO:0000313" key="7">
    <source>
        <dbReference type="EMBL" id="MBL0741971.1"/>
    </source>
</evidence>
<evidence type="ECO:0000256" key="2">
    <source>
        <dbReference type="ARBA" id="ARBA00022475"/>
    </source>
</evidence>